<keyword evidence="1" id="KW-0472">Membrane</keyword>
<reference evidence="2 3" key="1">
    <citation type="submission" date="2020-01" db="EMBL/GenBank/DDBJ databases">
        <title>A novel Bacillus sp. from Pasinler.</title>
        <authorList>
            <person name="Adiguzel A."/>
            <person name="Ay H."/>
            <person name="Baltaci M.O."/>
        </authorList>
    </citation>
    <scope>NUCLEOTIDE SEQUENCE [LARGE SCALE GENOMIC DNA]</scope>
    <source>
        <strain evidence="2 3">P1</strain>
    </source>
</reference>
<sequence>MVNAIHKIIPIGQTKTEATITSKYSQREWLAFRTDTDHMIDPLFQFGLIYTDQNGKEHRVVKEVTSYTYYKYDVNDTMPISYRNANPLDIFIRKMSLFDFLSLFKYAKFYLYIAGSIATIIFGCKKITPTQSCWGF</sequence>
<proteinExistence type="predicted"/>
<gene>
    <name evidence="2" type="ORF">GW534_09205</name>
</gene>
<evidence type="ECO:0000256" key="1">
    <source>
        <dbReference type="SAM" id="Phobius"/>
    </source>
</evidence>
<keyword evidence="3" id="KW-1185">Reference proteome</keyword>
<dbReference type="Proteomes" id="UP000743899">
    <property type="component" value="Unassembled WGS sequence"/>
</dbReference>
<comment type="caution">
    <text evidence="2">The sequence shown here is derived from an EMBL/GenBank/DDBJ whole genome shotgun (WGS) entry which is preliminary data.</text>
</comment>
<keyword evidence="1" id="KW-0812">Transmembrane</keyword>
<evidence type="ECO:0000313" key="3">
    <source>
        <dbReference type="Proteomes" id="UP000743899"/>
    </source>
</evidence>
<protein>
    <submittedName>
        <fullName evidence="2">Uncharacterized protein</fullName>
    </submittedName>
</protein>
<organism evidence="2 3">
    <name type="scientific">Pallidibacillus pasinlerensis</name>
    <dbReference type="NCBI Taxonomy" id="2703818"/>
    <lineage>
        <taxon>Bacteria</taxon>
        <taxon>Bacillati</taxon>
        <taxon>Bacillota</taxon>
        <taxon>Bacilli</taxon>
        <taxon>Bacillales</taxon>
        <taxon>Bacillaceae</taxon>
        <taxon>Pallidibacillus</taxon>
    </lineage>
</organism>
<keyword evidence="1" id="KW-1133">Transmembrane helix</keyword>
<dbReference type="RefSeq" id="WP_161920738.1">
    <property type="nucleotide sequence ID" value="NZ_JAACYS010000038.1"/>
</dbReference>
<accession>A0ABX0A3D2</accession>
<evidence type="ECO:0000313" key="2">
    <source>
        <dbReference type="EMBL" id="NCU17907.1"/>
    </source>
</evidence>
<feature type="transmembrane region" description="Helical" evidence="1">
    <location>
        <begin position="103"/>
        <end position="123"/>
    </location>
</feature>
<dbReference type="EMBL" id="JAACYS010000038">
    <property type="protein sequence ID" value="NCU17907.1"/>
    <property type="molecule type" value="Genomic_DNA"/>
</dbReference>
<name>A0ABX0A3D2_9BACI</name>